<evidence type="ECO:0000256" key="2">
    <source>
        <dbReference type="ARBA" id="ARBA00010945"/>
    </source>
</evidence>
<dbReference type="InterPro" id="IPR024728">
    <property type="entry name" value="PolY_HhH_motif"/>
</dbReference>
<dbReference type="SUPFAM" id="SSF100879">
    <property type="entry name" value="Lesion bypass DNA polymerase (Y-family), little finger domain"/>
    <property type="match status" value="1"/>
</dbReference>
<dbReference type="GO" id="GO:0004185">
    <property type="term" value="F:serine-type carboxypeptidase activity"/>
    <property type="evidence" value="ECO:0007669"/>
    <property type="project" value="InterPro"/>
</dbReference>
<keyword evidence="7" id="KW-0548">Nucleotidyltransferase</keyword>
<dbReference type="InterPro" id="IPR043128">
    <property type="entry name" value="Rev_trsase/Diguanyl_cyclase"/>
</dbReference>
<dbReference type="SUPFAM" id="SSF56672">
    <property type="entry name" value="DNA/RNA polymerases"/>
    <property type="match status" value="1"/>
</dbReference>
<dbReference type="GO" id="GO:0046872">
    <property type="term" value="F:metal ion binding"/>
    <property type="evidence" value="ECO:0007669"/>
    <property type="project" value="UniProtKB-KW"/>
</dbReference>
<dbReference type="Pfam" id="PF11799">
    <property type="entry name" value="IMS_C"/>
    <property type="match status" value="1"/>
</dbReference>
<dbReference type="EC" id="2.7.7.7" evidence="3"/>
<evidence type="ECO:0000256" key="4">
    <source>
        <dbReference type="ARBA" id="ARBA00016178"/>
    </source>
</evidence>
<evidence type="ECO:0000259" key="17">
    <source>
        <dbReference type="PROSITE" id="PS50173"/>
    </source>
</evidence>
<keyword evidence="5" id="KW-0378">Hydrolase</keyword>
<dbReference type="InterPro" id="IPR017961">
    <property type="entry name" value="DNA_pol_Y-fam_little_finger"/>
</dbReference>
<evidence type="ECO:0000256" key="15">
    <source>
        <dbReference type="ARBA" id="ARBA00049244"/>
    </source>
</evidence>
<dbReference type="GO" id="GO:0003887">
    <property type="term" value="F:DNA-directed DNA polymerase activity"/>
    <property type="evidence" value="ECO:0007669"/>
    <property type="project" value="UniProtKB-KW"/>
</dbReference>
<comment type="caution">
    <text evidence="18">The sequence shown here is derived from an EMBL/GenBank/DDBJ whole genome shotgun (WGS) entry which is preliminary data.</text>
</comment>
<dbReference type="InterPro" id="IPR043502">
    <property type="entry name" value="DNA/RNA_pol_sf"/>
</dbReference>
<feature type="compositionally biased region" description="Basic residues" evidence="16">
    <location>
        <begin position="938"/>
        <end position="950"/>
    </location>
</feature>
<dbReference type="Pfam" id="PF11798">
    <property type="entry name" value="IMS_HHH"/>
    <property type="match status" value="1"/>
</dbReference>
<gene>
    <name evidence="18" type="ORF">PBRASI_LOCUS5682</name>
</gene>
<dbReference type="FunFam" id="3.30.1490.100:FF:000004">
    <property type="entry name" value="DNA polymerase IV"/>
    <property type="match status" value="1"/>
</dbReference>
<keyword evidence="13" id="KW-0325">Glycoprotein</keyword>
<dbReference type="GO" id="GO:0006508">
    <property type="term" value="P:proteolysis"/>
    <property type="evidence" value="ECO:0007669"/>
    <property type="project" value="InterPro"/>
</dbReference>
<dbReference type="PROSITE" id="PS50173">
    <property type="entry name" value="UMUC"/>
    <property type="match status" value="1"/>
</dbReference>
<evidence type="ECO:0000256" key="12">
    <source>
        <dbReference type="ARBA" id="ARBA00022932"/>
    </source>
</evidence>
<dbReference type="PANTHER" id="PTHR11076:SF33">
    <property type="entry name" value="DNA POLYMERASE KAPPA"/>
    <property type="match status" value="1"/>
</dbReference>
<dbReference type="InterPro" id="IPR029058">
    <property type="entry name" value="AB_hydrolase_fold"/>
</dbReference>
<keyword evidence="12" id="KW-0239">DNA-directed DNA polymerase</keyword>
<protein>
    <recommendedName>
        <fullName evidence="4">DNA polymerase kappa</fullName>
        <ecNumber evidence="3">2.7.7.7</ecNumber>
    </recommendedName>
</protein>
<dbReference type="Gene3D" id="1.10.150.20">
    <property type="entry name" value="5' to 3' exonuclease, C-terminal subdomain"/>
    <property type="match status" value="1"/>
</dbReference>
<evidence type="ECO:0000313" key="19">
    <source>
        <dbReference type="Proteomes" id="UP000789739"/>
    </source>
</evidence>
<dbReference type="InterPro" id="IPR050116">
    <property type="entry name" value="DNA_polymerase-Y"/>
</dbReference>
<dbReference type="InterPro" id="IPR001563">
    <property type="entry name" value="Peptidase_S10"/>
</dbReference>
<dbReference type="Pfam" id="PF00817">
    <property type="entry name" value="IMS"/>
    <property type="match status" value="2"/>
</dbReference>
<comment type="catalytic activity">
    <reaction evidence="15">
        <text>DNA(n) + a 2'-deoxyribonucleoside 5'-triphosphate = DNA(n+1) + diphosphate</text>
        <dbReference type="Rhea" id="RHEA:22508"/>
        <dbReference type="Rhea" id="RHEA-COMP:17339"/>
        <dbReference type="Rhea" id="RHEA-COMP:17340"/>
        <dbReference type="ChEBI" id="CHEBI:33019"/>
        <dbReference type="ChEBI" id="CHEBI:61560"/>
        <dbReference type="ChEBI" id="CHEBI:173112"/>
        <dbReference type="EC" id="2.7.7.7"/>
    </reaction>
</comment>
<keyword evidence="14" id="KW-0234">DNA repair</keyword>
<feature type="region of interest" description="Disordered" evidence="16">
    <location>
        <begin position="554"/>
        <end position="580"/>
    </location>
</feature>
<dbReference type="FunFam" id="1.10.150.810:FF:000003">
    <property type="entry name" value="DNA polymerase kappa subunit"/>
    <property type="match status" value="1"/>
</dbReference>
<evidence type="ECO:0000256" key="1">
    <source>
        <dbReference type="ARBA" id="ARBA00009431"/>
    </source>
</evidence>
<evidence type="ECO:0000256" key="5">
    <source>
        <dbReference type="ARBA" id="ARBA00022645"/>
    </source>
</evidence>
<dbReference type="Gene3D" id="3.30.160.60">
    <property type="entry name" value="Classic Zinc Finger"/>
    <property type="match status" value="1"/>
</dbReference>
<keyword evidence="10" id="KW-0227">DNA damage</keyword>
<dbReference type="OrthoDB" id="1747274at2759"/>
<dbReference type="FunFam" id="1.10.150.810:FF:000001">
    <property type="entry name" value="DNA polymerase kappa"/>
    <property type="match status" value="1"/>
</dbReference>
<dbReference type="Gene3D" id="3.30.1490.100">
    <property type="entry name" value="DNA polymerase, Y-family, little finger domain"/>
    <property type="match status" value="1"/>
</dbReference>
<dbReference type="Gene3D" id="1.10.150.810">
    <property type="match status" value="1"/>
</dbReference>
<keyword evidence="5" id="KW-0645">Protease</keyword>
<comment type="similarity">
    <text evidence="1">Belongs to the peptidase S10 family.</text>
</comment>
<name>A0A9N9BEC4_9GLOM</name>
<dbReference type="GO" id="GO:0070987">
    <property type="term" value="P:error-free translesion synthesis"/>
    <property type="evidence" value="ECO:0007669"/>
    <property type="project" value="UniProtKB-ARBA"/>
</dbReference>
<dbReference type="GO" id="GO:0003684">
    <property type="term" value="F:damaged DNA binding"/>
    <property type="evidence" value="ECO:0007669"/>
    <property type="project" value="InterPro"/>
</dbReference>
<evidence type="ECO:0000256" key="6">
    <source>
        <dbReference type="ARBA" id="ARBA00022679"/>
    </source>
</evidence>
<evidence type="ECO:0000256" key="3">
    <source>
        <dbReference type="ARBA" id="ARBA00012417"/>
    </source>
</evidence>
<evidence type="ECO:0000256" key="7">
    <source>
        <dbReference type="ARBA" id="ARBA00022695"/>
    </source>
</evidence>
<dbReference type="InterPro" id="IPR036775">
    <property type="entry name" value="DNA_pol_Y-fam_lit_finger_sf"/>
</dbReference>
<evidence type="ECO:0000256" key="9">
    <source>
        <dbReference type="ARBA" id="ARBA00022723"/>
    </source>
</evidence>
<evidence type="ECO:0000256" key="8">
    <source>
        <dbReference type="ARBA" id="ARBA00022705"/>
    </source>
</evidence>
<dbReference type="Gene3D" id="3.40.1170.60">
    <property type="match status" value="1"/>
</dbReference>
<feature type="region of interest" description="Disordered" evidence="16">
    <location>
        <begin position="938"/>
        <end position="961"/>
    </location>
</feature>
<dbReference type="GO" id="GO:0006281">
    <property type="term" value="P:DNA repair"/>
    <property type="evidence" value="ECO:0007669"/>
    <property type="project" value="UniProtKB-KW"/>
</dbReference>
<feature type="region of interest" description="Disordered" evidence="16">
    <location>
        <begin position="899"/>
        <end position="921"/>
    </location>
</feature>
<dbReference type="Gene3D" id="3.30.70.270">
    <property type="match status" value="2"/>
</dbReference>
<dbReference type="PANTHER" id="PTHR11076">
    <property type="entry name" value="DNA REPAIR POLYMERASE UMUC / TRANSFERASE FAMILY MEMBER"/>
    <property type="match status" value="1"/>
</dbReference>
<keyword evidence="19" id="KW-1185">Reference proteome</keyword>
<dbReference type="PRINTS" id="PR00724">
    <property type="entry name" value="CRBOXYPTASEC"/>
</dbReference>
<dbReference type="AlphaFoldDB" id="A0A9N9BEC4"/>
<dbReference type="InterPro" id="IPR022880">
    <property type="entry name" value="DNApol_IV"/>
</dbReference>
<evidence type="ECO:0000256" key="13">
    <source>
        <dbReference type="ARBA" id="ARBA00023180"/>
    </source>
</evidence>
<dbReference type="Proteomes" id="UP000789739">
    <property type="component" value="Unassembled WGS sequence"/>
</dbReference>
<comment type="similarity">
    <text evidence="2">Belongs to the DNA polymerase type-Y family.</text>
</comment>
<evidence type="ECO:0000256" key="16">
    <source>
        <dbReference type="SAM" id="MobiDB-lite"/>
    </source>
</evidence>
<evidence type="ECO:0000256" key="14">
    <source>
        <dbReference type="ARBA" id="ARBA00023204"/>
    </source>
</evidence>
<evidence type="ECO:0000256" key="11">
    <source>
        <dbReference type="ARBA" id="ARBA00022842"/>
    </source>
</evidence>
<keyword evidence="9" id="KW-0479">Metal-binding</keyword>
<dbReference type="GO" id="GO:0005634">
    <property type="term" value="C:nucleus"/>
    <property type="evidence" value="ECO:0007669"/>
    <property type="project" value="TreeGrafter"/>
</dbReference>
<proteinExistence type="inferred from homology"/>
<dbReference type="CDD" id="cd03586">
    <property type="entry name" value="PolY_Pol_IV_kappa"/>
    <property type="match status" value="1"/>
</dbReference>
<keyword evidence="11" id="KW-0460">Magnesium</keyword>
<organism evidence="18 19">
    <name type="scientific">Paraglomus brasilianum</name>
    <dbReference type="NCBI Taxonomy" id="144538"/>
    <lineage>
        <taxon>Eukaryota</taxon>
        <taxon>Fungi</taxon>
        <taxon>Fungi incertae sedis</taxon>
        <taxon>Mucoromycota</taxon>
        <taxon>Glomeromycotina</taxon>
        <taxon>Glomeromycetes</taxon>
        <taxon>Paraglomerales</taxon>
        <taxon>Paraglomeraceae</taxon>
        <taxon>Paraglomus</taxon>
    </lineage>
</organism>
<dbReference type="GO" id="GO:0042276">
    <property type="term" value="P:error-prone translesion synthesis"/>
    <property type="evidence" value="ECO:0007669"/>
    <property type="project" value="TreeGrafter"/>
</dbReference>
<dbReference type="InterPro" id="IPR001126">
    <property type="entry name" value="UmuC"/>
</dbReference>
<evidence type="ECO:0000256" key="10">
    <source>
        <dbReference type="ARBA" id="ARBA00022763"/>
    </source>
</evidence>
<keyword evidence="5" id="KW-0121">Carboxypeptidase</keyword>
<sequence>MALERDFAEADLNLLNICELDVANITNANVNEKKDTKANQINEGTAIRNMIDTVHDVYDIVDNRVNSCVYNTHLDKSESQVEELIQSIEHNMSNVNIKNEEAASEPTTAAEDIKLCVNETLPKDEESKIETEASASLLLRLGGLASNKAGLEQVDKSKVNRVIYEASKNSAYFKNEEKRDTELTEKVNKLKQHYVELLQQDLSYDRAYVNTLVEALEQKRDLSHYIVLIDMDAFYASVEERDNPSVKGKPMAVGSTQMLTTANYEARKYGVRSAMPAIFSKYDPNFIAMSLDEAFLDITDHCHENDMSPEDVVQELRAEILKVTKLTASAGIAPNRMLAKVCADINKPNGQYRLPNDRQAIIEFLKDLPIRKISGIGRVTERILNAVNVKTCKDIYEKLTYLYKLCYPCTFAFLIRVALGIGNENNHVEWTRKSLSVSRTFPSIRRPADIRSKLQELAGLLADDLAKDNLEGKVVTVTFKLVTFKTFTRAKTLQKYVYSKKEIYNCALPILEAELPLHVRLLGIRLGNLRSRNEASTIGVKRFLISTDEPYENKKIKSEDNSPTNNNVKESNDNTEYDSNSLGEMTNYQVLSLHKLSDNFSIEEMSRADIENGLREELPMNEDKQSLLSPTKHSLALQQQPSTPAKSEHSDEIAFDIGIQSDSLPTNSELFFQLLPTTGVHNNNIPEWQCPVCNRSFAKVTELRANTHVDSCLNGRKLSRTCARKVRGRSSNRQANSKATLLTYFNKNTLLALNAALVVGSYYDKSQQFFHTSRDDHLVGNLPYAEGEQPIEKSYAGYIDVRDFSACAEGKKASLFYWLFPAQEPKQENPPLIVWLQGGPGMTSMLALFDENGPLTRTPDFKIKRSNITWNKHYSMVFIDQPVGTGYSFVDPLTDEELKNPKCNEDLTDEDLTDEDLTDEDLTDEDLTYEGIFCHHPRRPKCPRRPRRPKDRPTGDEKSGYFNGYVSNEKGVAKDLMAFFDGFYKRYPELKKSDLYITGSTLYSGESYAGKYVPSISYAIHVHNIRARKECRLDDVIPLVGLSVASGFTDPASQVKEHAESAFQYGLITRADAARFRRYAKIVNNKLAKCDYLGALDTRMQLIDEFINITGGINYYDVRLNVMYDLSGVKKFMNTTEMRQALNIGERYFVDTGIVVMTLLGDIMRSTKNLFPTLIENYKVLLYQGNMDFRDGAAGNTDWLYSLRWHGSRVFKTKRKIWRIDGLVVGYISSYKNLTRAVVLNSGHFAPKDQQIPVLELVTNFIEE</sequence>
<keyword evidence="8" id="KW-0235">DNA replication</keyword>
<keyword evidence="6" id="KW-0808">Transferase</keyword>
<dbReference type="EMBL" id="CAJVPI010000687">
    <property type="protein sequence ID" value="CAG8562840.1"/>
    <property type="molecule type" value="Genomic_DNA"/>
</dbReference>
<feature type="compositionally biased region" description="Acidic residues" evidence="16">
    <location>
        <begin position="906"/>
        <end position="921"/>
    </location>
</feature>
<evidence type="ECO:0000313" key="18">
    <source>
        <dbReference type="EMBL" id="CAG8562840.1"/>
    </source>
</evidence>
<feature type="domain" description="UmuC" evidence="17">
    <location>
        <begin position="226"/>
        <end position="377"/>
    </location>
</feature>
<dbReference type="Pfam" id="PF00450">
    <property type="entry name" value="Peptidase_S10"/>
    <property type="match status" value="2"/>
</dbReference>
<dbReference type="Gene3D" id="3.40.50.1820">
    <property type="entry name" value="alpha/beta hydrolase"/>
    <property type="match status" value="1"/>
</dbReference>
<dbReference type="SUPFAM" id="SSF53474">
    <property type="entry name" value="alpha/beta-Hydrolases"/>
    <property type="match status" value="1"/>
</dbReference>
<accession>A0A9N9BEC4</accession>
<reference evidence="18" key="1">
    <citation type="submission" date="2021-06" db="EMBL/GenBank/DDBJ databases">
        <authorList>
            <person name="Kallberg Y."/>
            <person name="Tangrot J."/>
            <person name="Rosling A."/>
        </authorList>
    </citation>
    <scope>NUCLEOTIDE SEQUENCE</scope>
    <source>
        <strain evidence="18">BR232B</strain>
    </source>
</reference>
<dbReference type="GO" id="GO:0006260">
    <property type="term" value="P:DNA replication"/>
    <property type="evidence" value="ECO:0007669"/>
    <property type="project" value="UniProtKB-KW"/>
</dbReference>